<evidence type="ECO:0000259" key="4">
    <source>
        <dbReference type="PROSITE" id="PS01124"/>
    </source>
</evidence>
<dbReference type="InterPro" id="IPR003313">
    <property type="entry name" value="AraC-bd"/>
</dbReference>
<dbReference type="Pfam" id="PF12833">
    <property type="entry name" value="HTH_18"/>
    <property type="match status" value="1"/>
</dbReference>
<dbReference type="InterPro" id="IPR009057">
    <property type="entry name" value="Homeodomain-like_sf"/>
</dbReference>
<keyword evidence="1" id="KW-0805">Transcription regulation</keyword>
<gene>
    <name evidence="5" type="ORF">N7E81_18595</name>
</gene>
<dbReference type="InterPro" id="IPR018060">
    <property type="entry name" value="HTH_AraC"/>
</dbReference>
<evidence type="ECO:0000256" key="3">
    <source>
        <dbReference type="ARBA" id="ARBA00023163"/>
    </source>
</evidence>
<evidence type="ECO:0000256" key="2">
    <source>
        <dbReference type="ARBA" id="ARBA00023125"/>
    </source>
</evidence>
<organism evidence="5 6">
    <name type="scientific">Reichenbachiella carrageenanivorans</name>
    <dbReference type="NCBI Taxonomy" id="2979869"/>
    <lineage>
        <taxon>Bacteria</taxon>
        <taxon>Pseudomonadati</taxon>
        <taxon>Bacteroidota</taxon>
        <taxon>Cytophagia</taxon>
        <taxon>Cytophagales</taxon>
        <taxon>Reichenbachiellaceae</taxon>
        <taxon>Reichenbachiella</taxon>
    </lineage>
</organism>
<dbReference type="SUPFAM" id="SSF51215">
    <property type="entry name" value="Regulatory protein AraC"/>
    <property type="match status" value="1"/>
</dbReference>
<dbReference type="PANTHER" id="PTHR43280">
    <property type="entry name" value="ARAC-FAMILY TRANSCRIPTIONAL REGULATOR"/>
    <property type="match status" value="1"/>
</dbReference>
<dbReference type="PROSITE" id="PS01124">
    <property type="entry name" value="HTH_ARAC_FAMILY_2"/>
    <property type="match status" value="1"/>
</dbReference>
<protein>
    <submittedName>
        <fullName evidence="5">AraC family transcriptional regulator</fullName>
    </submittedName>
</protein>
<reference evidence="5" key="1">
    <citation type="submission" date="2022-10" db="EMBL/GenBank/DDBJ databases">
        <title>Comparative genomics and taxonomic characterization of three novel marine species of genus Reichenbachiella exhibiting antioxidant and polysaccharide degradation activities.</title>
        <authorList>
            <person name="Muhammad N."/>
            <person name="Lee Y.-J."/>
            <person name="Ko J."/>
            <person name="Kim S.-G."/>
        </authorList>
    </citation>
    <scope>NUCLEOTIDE SEQUENCE</scope>
    <source>
        <strain evidence="5">Wsw4-B4</strain>
    </source>
</reference>
<evidence type="ECO:0000256" key="1">
    <source>
        <dbReference type="ARBA" id="ARBA00023015"/>
    </source>
</evidence>
<dbReference type="SMART" id="SM00342">
    <property type="entry name" value="HTH_ARAC"/>
    <property type="match status" value="1"/>
</dbReference>
<feature type="domain" description="HTH araC/xylS-type" evidence="4">
    <location>
        <begin position="181"/>
        <end position="279"/>
    </location>
</feature>
<accession>A0ABY6CZM1</accession>
<dbReference type="RefSeq" id="WP_263051107.1">
    <property type="nucleotide sequence ID" value="NZ_CP106735.1"/>
</dbReference>
<dbReference type="Proteomes" id="UP001062165">
    <property type="component" value="Chromosome"/>
</dbReference>
<dbReference type="PANTHER" id="PTHR43280:SF27">
    <property type="entry name" value="TRANSCRIPTIONAL REGULATOR MTLR"/>
    <property type="match status" value="1"/>
</dbReference>
<name>A0ABY6CZM1_9BACT</name>
<proteinExistence type="predicted"/>
<dbReference type="Gene3D" id="2.60.120.10">
    <property type="entry name" value="Jelly Rolls"/>
    <property type="match status" value="1"/>
</dbReference>
<dbReference type="InterPro" id="IPR014710">
    <property type="entry name" value="RmlC-like_jellyroll"/>
</dbReference>
<evidence type="ECO:0000313" key="6">
    <source>
        <dbReference type="Proteomes" id="UP001062165"/>
    </source>
</evidence>
<dbReference type="SUPFAM" id="SSF46689">
    <property type="entry name" value="Homeodomain-like"/>
    <property type="match status" value="2"/>
</dbReference>
<keyword evidence="3" id="KW-0804">Transcription</keyword>
<dbReference type="EMBL" id="CP106735">
    <property type="protein sequence ID" value="UXX79364.1"/>
    <property type="molecule type" value="Genomic_DNA"/>
</dbReference>
<dbReference type="InterPro" id="IPR037923">
    <property type="entry name" value="HTH-like"/>
</dbReference>
<evidence type="ECO:0000313" key="5">
    <source>
        <dbReference type="EMBL" id="UXX79364.1"/>
    </source>
</evidence>
<keyword evidence="2" id="KW-0238">DNA-binding</keyword>
<dbReference type="Gene3D" id="1.10.10.60">
    <property type="entry name" value="Homeodomain-like"/>
    <property type="match status" value="2"/>
</dbReference>
<keyword evidence="6" id="KW-1185">Reference proteome</keyword>
<dbReference type="Pfam" id="PF02311">
    <property type="entry name" value="AraC_binding"/>
    <property type="match status" value="1"/>
</dbReference>
<sequence>MKRFKRELSPIGDNSCFTIQNHYDAKFDYPVHLHPEYEINVVLHTDGTRIIGDSKEGFRKNDIALVGPNLLHAWRSEKQQGVRVITIQFSKELFEFNLLKKEGMQSISKLLEDSKQGIIFKKRDFIEIKNKILALIDLFDFRGFIAFLELLHTMSKSDYRLALSSTPYLSDFEDSVDNRIEKVCHYISQHFDKKIAIEEAANIINLSPSAFSHYFKRYTYRSFTEYLLDIRLKKACQLLIESDTPIAIIHAKCGFTNASNFNRIFKKAKALTPRAYRQKFGLKVV</sequence>